<sequence>MTGDKVKLLGFWASPFVFRVKLALTLKGIEYEYVEEDISNKSPMLMQLNPVHKKVPVLVHNGKPILESLVIIEYIDEIWKDRPLLPEDPIERARSRFWAKFVDDKFVPMIIRVLRGTQDEKEEAAKEGREILKTLEITLNPNNTFSGGESLGFKDIAIAWLGIWGQVFEKIMNVKLFNEDNTPLLNMWYSDLLNVHVVQECIPPMDKLLAHYQAFHDKLIAARNLKPITCMAKPMTV</sequence>
<gene>
    <name evidence="7" type="ORF">Tci_060083</name>
</gene>
<evidence type="ECO:0000256" key="3">
    <source>
        <dbReference type="ARBA" id="ARBA00047960"/>
    </source>
</evidence>
<comment type="catalytic activity">
    <reaction evidence="3">
        <text>RX + glutathione = an S-substituted glutathione + a halide anion + H(+)</text>
        <dbReference type="Rhea" id="RHEA:16437"/>
        <dbReference type="ChEBI" id="CHEBI:15378"/>
        <dbReference type="ChEBI" id="CHEBI:16042"/>
        <dbReference type="ChEBI" id="CHEBI:17792"/>
        <dbReference type="ChEBI" id="CHEBI:57925"/>
        <dbReference type="ChEBI" id="CHEBI:90779"/>
        <dbReference type="EC" id="2.5.1.18"/>
    </reaction>
</comment>
<dbReference type="AlphaFoldDB" id="A0A6L2NU30"/>
<reference evidence="7" key="1">
    <citation type="journal article" date="2019" name="Sci. Rep.">
        <title>Draft genome of Tanacetum cinerariifolium, the natural source of mosquito coil.</title>
        <authorList>
            <person name="Yamashiro T."/>
            <person name="Shiraishi A."/>
            <person name="Satake H."/>
            <person name="Nakayama K."/>
        </authorList>
    </citation>
    <scope>NUCLEOTIDE SEQUENCE</scope>
</reference>
<comment type="caution">
    <text evidence="7">The sequence shown here is derived from an EMBL/GenBank/DDBJ whole genome shotgun (WGS) entry which is preliminary data.</text>
</comment>
<dbReference type="Pfam" id="PF02798">
    <property type="entry name" value="GST_N"/>
    <property type="match status" value="1"/>
</dbReference>
<dbReference type="PANTHER" id="PTHR11260">
    <property type="entry name" value="GLUTATHIONE S-TRANSFERASE, GST, SUPERFAMILY, GST DOMAIN CONTAINING"/>
    <property type="match status" value="1"/>
</dbReference>
<dbReference type="SUPFAM" id="SSF52833">
    <property type="entry name" value="Thioredoxin-like"/>
    <property type="match status" value="1"/>
</dbReference>
<dbReference type="Gene3D" id="1.20.1050.10">
    <property type="match status" value="1"/>
</dbReference>
<comment type="similarity">
    <text evidence="4">Belongs to the GST superfamily.</text>
</comment>
<dbReference type="SFLD" id="SFLDS00019">
    <property type="entry name" value="Glutathione_Transferase_(cytos"/>
    <property type="match status" value="1"/>
</dbReference>
<dbReference type="GO" id="GO:0005737">
    <property type="term" value="C:cytoplasm"/>
    <property type="evidence" value="ECO:0007669"/>
    <property type="project" value="TreeGrafter"/>
</dbReference>
<evidence type="ECO:0000256" key="1">
    <source>
        <dbReference type="ARBA" id="ARBA00012452"/>
    </source>
</evidence>
<dbReference type="PANTHER" id="PTHR11260:SF695">
    <property type="entry name" value="GLUTATHIONE TRANSFERASE"/>
    <property type="match status" value="1"/>
</dbReference>
<dbReference type="InterPro" id="IPR036249">
    <property type="entry name" value="Thioredoxin-like_sf"/>
</dbReference>
<dbReference type="GO" id="GO:0006749">
    <property type="term" value="P:glutathione metabolic process"/>
    <property type="evidence" value="ECO:0007669"/>
    <property type="project" value="InterPro"/>
</dbReference>
<dbReference type="GO" id="GO:0004364">
    <property type="term" value="F:glutathione transferase activity"/>
    <property type="evidence" value="ECO:0007669"/>
    <property type="project" value="UniProtKB-EC"/>
</dbReference>
<dbReference type="InterPro" id="IPR004045">
    <property type="entry name" value="Glutathione_S-Trfase_N"/>
</dbReference>
<keyword evidence="2 7" id="KW-0808">Transferase</keyword>
<feature type="domain" description="GST C-terminal" evidence="6">
    <location>
        <begin position="88"/>
        <end position="228"/>
    </location>
</feature>
<evidence type="ECO:0000256" key="2">
    <source>
        <dbReference type="ARBA" id="ARBA00022679"/>
    </source>
</evidence>
<dbReference type="EMBL" id="BKCJ010009676">
    <property type="protein sequence ID" value="GEU88105.1"/>
    <property type="molecule type" value="Genomic_DNA"/>
</dbReference>
<dbReference type="PROSITE" id="PS50405">
    <property type="entry name" value="GST_CTER"/>
    <property type="match status" value="1"/>
</dbReference>
<dbReference type="CDD" id="cd03058">
    <property type="entry name" value="GST_N_Tau"/>
    <property type="match status" value="1"/>
</dbReference>
<dbReference type="SFLD" id="SFLDG00358">
    <property type="entry name" value="Main_(cytGST)"/>
    <property type="match status" value="1"/>
</dbReference>
<dbReference type="InterPro" id="IPR004046">
    <property type="entry name" value="GST_C"/>
</dbReference>
<evidence type="ECO:0000256" key="4">
    <source>
        <dbReference type="RuleBase" id="RU003494"/>
    </source>
</evidence>
<dbReference type="InterPro" id="IPR045074">
    <property type="entry name" value="GST_C_Tau"/>
</dbReference>
<dbReference type="FunFam" id="3.40.30.10:FF:000014">
    <property type="entry name" value="Tau class glutathione S-transferase"/>
    <property type="match status" value="1"/>
</dbReference>
<proteinExistence type="inferred from homology"/>
<dbReference type="SUPFAM" id="SSF47616">
    <property type="entry name" value="GST C-terminal domain-like"/>
    <property type="match status" value="1"/>
</dbReference>
<name>A0A6L2NU30_TANCI</name>
<feature type="domain" description="GST N-terminal" evidence="5">
    <location>
        <begin position="4"/>
        <end position="83"/>
    </location>
</feature>
<dbReference type="CDD" id="cd03185">
    <property type="entry name" value="GST_C_Tau"/>
    <property type="match status" value="1"/>
</dbReference>
<dbReference type="PROSITE" id="PS50404">
    <property type="entry name" value="GST_NTER"/>
    <property type="match status" value="1"/>
</dbReference>
<dbReference type="EC" id="2.5.1.18" evidence="1"/>
<evidence type="ECO:0000313" key="7">
    <source>
        <dbReference type="EMBL" id="GEU88105.1"/>
    </source>
</evidence>
<dbReference type="InterPro" id="IPR040079">
    <property type="entry name" value="Glutathione_S-Trfase"/>
</dbReference>
<dbReference type="SFLD" id="SFLDG01152">
    <property type="entry name" value="Main.3:_Omega-_and_Tau-like"/>
    <property type="match status" value="1"/>
</dbReference>
<evidence type="ECO:0000259" key="5">
    <source>
        <dbReference type="PROSITE" id="PS50404"/>
    </source>
</evidence>
<dbReference type="Gene3D" id="3.40.30.10">
    <property type="entry name" value="Glutaredoxin"/>
    <property type="match status" value="1"/>
</dbReference>
<accession>A0A6L2NU30</accession>
<organism evidence="7">
    <name type="scientific">Tanacetum cinerariifolium</name>
    <name type="common">Dalmatian daisy</name>
    <name type="synonym">Chrysanthemum cinerariifolium</name>
    <dbReference type="NCBI Taxonomy" id="118510"/>
    <lineage>
        <taxon>Eukaryota</taxon>
        <taxon>Viridiplantae</taxon>
        <taxon>Streptophyta</taxon>
        <taxon>Embryophyta</taxon>
        <taxon>Tracheophyta</taxon>
        <taxon>Spermatophyta</taxon>
        <taxon>Magnoliopsida</taxon>
        <taxon>eudicotyledons</taxon>
        <taxon>Gunneridae</taxon>
        <taxon>Pentapetalae</taxon>
        <taxon>asterids</taxon>
        <taxon>campanulids</taxon>
        <taxon>Asterales</taxon>
        <taxon>Asteraceae</taxon>
        <taxon>Asteroideae</taxon>
        <taxon>Anthemideae</taxon>
        <taxon>Anthemidinae</taxon>
        <taxon>Tanacetum</taxon>
    </lineage>
</organism>
<dbReference type="InterPro" id="IPR045073">
    <property type="entry name" value="Omega/Tau-like"/>
</dbReference>
<dbReference type="Pfam" id="PF00043">
    <property type="entry name" value="GST_C"/>
    <property type="match status" value="1"/>
</dbReference>
<dbReference type="InterPro" id="IPR010987">
    <property type="entry name" value="Glutathione-S-Trfase_C-like"/>
</dbReference>
<dbReference type="InterPro" id="IPR036282">
    <property type="entry name" value="Glutathione-S-Trfase_C_sf"/>
</dbReference>
<protein>
    <recommendedName>
        <fullName evidence="1">glutathione transferase</fullName>
        <ecNumber evidence="1">2.5.1.18</ecNumber>
    </recommendedName>
</protein>
<evidence type="ECO:0000259" key="6">
    <source>
        <dbReference type="PROSITE" id="PS50405"/>
    </source>
</evidence>